<dbReference type="AlphaFoldDB" id="A0AAW5B3W1"/>
<organism evidence="2 3">
    <name type="scientific">Oceanobacillus jordanicus</name>
    <dbReference type="NCBI Taxonomy" id="2867266"/>
    <lineage>
        <taxon>Bacteria</taxon>
        <taxon>Bacillati</taxon>
        <taxon>Bacillota</taxon>
        <taxon>Bacilli</taxon>
        <taxon>Bacillales</taxon>
        <taxon>Bacillaceae</taxon>
        <taxon>Oceanobacillus</taxon>
    </lineage>
</organism>
<comment type="caution">
    <text evidence="2">The sequence shown here is derived from an EMBL/GenBank/DDBJ whole genome shotgun (WGS) entry which is preliminary data.</text>
</comment>
<reference evidence="2 3" key="1">
    <citation type="journal article" date="2022" name="Evol. Bioinform. Online">
        <title>Draft Genome Sequence of Oceanobacillus jordanicus Strain GSFE11, a Halotolerant Plant Growth-Promoting Bacterial Endophyte Isolated From the Jordan Valley.</title>
        <authorList>
            <person name="Alhindi T."/>
            <person name="Albdaiwi R."/>
        </authorList>
    </citation>
    <scope>NUCLEOTIDE SEQUENCE [LARGE SCALE GENOMIC DNA]</scope>
    <source>
        <strain evidence="2 3">GSFE11</strain>
    </source>
</reference>
<evidence type="ECO:0000313" key="3">
    <source>
        <dbReference type="Proteomes" id="UP001199631"/>
    </source>
</evidence>
<proteinExistence type="predicted"/>
<gene>
    <name evidence="2" type="ORF">K3T81_02605</name>
</gene>
<sequence length="377" mass="44363">MKKIRIYAYTYGNLGDDLFIKIICERYPDTMFVLYAPRHYRTTFQNLPNLLIAPSDSLMYRIANLLVRKFNLYFLLYRWLNRDCDASVQIGGSLFIQGEQWRKELQITKAMRRKKRPFFLLGANFGPYDDPDFYTEHKKIFQHDQDICFREEHSYKLFQDLKPVRLAADIVFQLPAKKALKHKNVISISVIKPSVRKHLADMDTIYYTKIKDIALFFIEQGYEVLLLSFCAYEEDPIAIKEIVSRIPETARKKVKTSYYKNNPEEILQQLADSAGIIATRFHAMIIGWIYQKPVYPILYSSKMLHVMEDIGFTGHYTDFAQLHKLHPLDVQQSMEMAAPEISKEKVDSENHFKELDVFLGRKRNQDDHLQTRSSSDK</sequence>
<dbReference type="InterPro" id="IPR007345">
    <property type="entry name" value="Polysacch_pyruvyl_Trfase"/>
</dbReference>
<evidence type="ECO:0000313" key="2">
    <source>
        <dbReference type="EMBL" id="MCG3418031.1"/>
    </source>
</evidence>
<feature type="domain" description="Polysaccharide pyruvyl transferase" evidence="1">
    <location>
        <begin position="13"/>
        <end position="301"/>
    </location>
</feature>
<protein>
    <submittedName>
        <fullName evidence="2">Polysaccharide pyruvyl transferase family protein</fullName>
    </submittedName>
</protein>
<dbReference type="Proteomes" id="UP001199631">
    <property type="component" value="Unassembled WGS sequence"/>
</dbReference>
<dbReference type="EMBL" id="JAIFZM010000002">
    <property type="protein sequence ID" value="MCG3418031.1"/>
    <property type="molecule type" value="Genomic_DNA"/>
</dbReference>
<dbReference type="PANTHER" id="PTHR36836">
    <property type="entry name" value="COLANIC ACID BIOSYNTHESIS PROTEIN WCAK"/>
    <property type="match status" value="1"/>
</dbReference>
<dbReference type="PANTHER" id="PTHR36836:SF1">
    <property type="entry name" value="COLANIC ACID BIOSYNTHESIS PROTEIN WCAK"/>
    <property type="match status" value="1"/>
</dbReference>
<name>A0AAW5B3W1_9BACI</name>
<keyword evidence="3" id="KW-1185">Reference proteome</keyword>
<accession>A0AAW5B3W1</accession>
<dbReference type="RefSeq" id="WP_238018060.1">
    <property type="nucleotide sequence ID" value="NZ_JAIFZM010000002.1"/>
</dbReference>
<dbReference type="Pfam" id="PF04230">
    <property type="entry name" value="PS_pyruv_trans"/>
    <property type="match status" value="1"/>
</dbReference>
<evidence type="ECO:0000259" key="1">
    <source>
        <dbReference type="Pfam" id="PF04230"/>
    </source>
</evidence>
<keyword evidence="2" id="KW-0808">Transferase</keyword>
<dbReference type="GO" id="GO:0016740">
    <property type="term" value="F:transferase activity"/>
    <property type="evidence" value="ECO:0007669"/>
    <property type="project" value="UniProtKB-KW"/>
</dbReference>